<organism evidence="12 13">
    <name type="scientific">Seminavis robusta</name>
    <dbReference type="NCBI Taxonomy" id="568900"/>
    <lineage>
        <taxon>Eukaryota</taxon>
        <taxon>Sar</taxon>
        <taxon>Stramenopiles</taxon>
        <taxon>Ochrophyta</taxon>
        <taxon>Bacillariophyta</taxon>
        <taxon>Bacillariophyceae</taxon>
        <taxon>Bacillariophycidae</taxon>
        <taxon>Naviculales</taxon>
        <taxon>Naviculaceae</taxon>
        <taxon>Seminavis</taxon>
    </lineage>
</organism>
<dbReference type="InterPro" id="IPR001155">
    <property type="entry name" value="OxRdtase_FMN_N"/>
</dbReference>
<name>A0A9N8DJD8_9STRA</name>
<dbReference type="Gene3D" id="3.40.50.720">
    <property type="entry name" value="NAD(P)-binding Rossmann-like Domain"/>
    <property type="match status" value="1"/>
</dbReference>
<evidence type="ECO:0000256" key="4">
    <source>
        <dbReference type="ARBA" id="ARBA00022630"/>
    </source>
</evidence>
<dbReference type="InterPro" id="IPR023753">
    <property type="entry name" value="FAD/NAD-binding_dom"/>
</dbReference>
<dbReference type="PRINTS" id="PR00368">
    <property type="entry name" value="FADPNR"/>
</dbReference>
<dbReference type="Proteomes" id="UP001153069">
    <property type="component" value="Unassembled WGS sequence"/>
</dbReference>
<keyword evidence="7" id="KW-0560">Oxidoreductase</keyword>
<dbReference type="EMBL" id="CAICTM010000091">
    <property type="protein sequence ID" value="CAB9500779.1"/>
    <property type="molecule type" value="Genomic_DNA"/>
</dbReference>
<evidence type="ECO:0000259" key="11">
    <source>
        <dbReference type="Pfam" id="PF07992"/>
    </source>
</evidence>
<dbReference type="GO" id="GO:0010181">
    <property type="term" value="F:FMN binding"/>
    <property type="evidence" value="ECO:0007669"/>
    <property type="project" value="InterPro"/>
</dbReference>
<comment type="cofactor">
    <cofactor evidence="1">
        <name>FMN</name>
        <dbReference type="ChEBI" id="CHEBI:58210"/>
    </cofactor>
</comment>
<keyword evidence="6" id="KW-0479">Metal-binding</keyword>
<accession>A0A9N8DJD8</accession>
<keyword evidence="13" id="KW-1185">Reference proteome</keyword>
<dbReference type="AlphaFoldDB" id="A0A9N8DJD8"/>
<evidence type="ECO:0000256" key="5">
    <source>
        <dbReference type="ARBA" id="ARBA00022643"/>
    </source>
</evidence>
<dbReference type="GO" id="GO:0016491">
    <property type="term" value="F:oxidoreductase activity"/>
    <property type="evidence" value="ECO:0007669"/>
    <property type="project" value="UniProtKB-KW"/>
</dbReference>
<dbReference type="Pfam" id="PF07992">
    <property type="entry name" value="Pyr_redox_2"/>
    <property type="match status" value="1"/>
</dbReference>
<evidence type="ECO:0000256" key="9">
    <source>
        <dbReference type="ARBA" id="ARBA00023014"/>
    </source>
</evidence>
<protein>
    <submittedName>
        <fullName evidence="12">Metal reductase</fullName>
    </submittedName>
</protein>
<comment type="cofactor">
    <cofactor evidence="2">
        <name>[4Fe-4S] cluster</name>
        <dbReference type="ChEBI" id="CHEBI:49883"/>
    </cofactor>
</comment>
<proteinExistence type="inferred from homology"/>
<gene>
    <name evidence="12" type="ORF">SEMRO_92_G047930.1</name>
</gene>
<dbReference type="InterPro" id="IPR051793">
    <property type="entry name" value="NADH:flavin_oxidoreductase"/>
</dbReference>
<dbReference type="SUPFAM" id="SSF51395">
    <property type="entry name" value="FMN-linked oxidoreductases"/>
    <property type="match status" value="1"/>
</dbReference>
<evidence type="ECO:0000256" key="1">
    <source>
        <dbReference type="ARBA" id="ARBA00001917"/>
    </source>
</evidence>
<keyword evidence="5" id="KW-0288">FMN</keyword>
<dbReference type="CDD" id="cd02930">
    <property type="entry name" value="DCR_FMN"/>
    <property type="match status" value="1"/>
</dbReference>
<evidence type="ECO:0000256" key="8">
    <source>
        <dbReference type="ARBA" id="ARBA00023004"/>
    </source>
</evidence>
<dbReference type="GO" id="GO:0046872">
    <property type="term" value="F:metal ion binding"/>
    <property type="evidence" value="ECO:0007669"/>
    <property type="project" value="UniProtKB-KW"/>
</dbReference>
<keyword evidence="4" id="KW-0285">Flavoprotein</keyword>
<evidence type="ECO:0000256" key="3">
    <source>
        <dbReference type="ARBA" id="ARBA00011048"/>
    </source>
</evidence>
<feature type="domain" description="FAD/NAD(P)-binding" evidence="11">
    <location>
        <begin position="452"/>
        <end position="717"/>
    </location>
</feature>
<feature type="domain" description="NADH:flavin oxidoreductase/NADH oxidase N-terminal" evidence="10">
    <location>
        <begin position="43"/>
        <end position="403"/>
    </location>
</feature>
<evidence type="ECO:0000313" key="12">
    <source>
        <dbReference type="EMBL" id="CAB9500779.1"/>
    </source>
</evidence>
<evidence type="ECO:0000259" key="10">
    <source>
        <dbReference type="Pfam" id="PF00724"/>
    </source>
</evidence>
<sequence length="788" mass="86209">MRMLHSARRSVTAAKTAATRRSKSAMAAMAAMDDTAAGTYPTLFSPLDLGPAIGKLPNRALMGSMHTGLEGHTIPNFAIPWLMGKDKHHEHSDMERMARYFQERAEGGVGLMVTGGIAPNNAGIVAPFGSALVTHDQMVTHKLLTDAVHQVQVPLGYSDTETVPARICMQILHTGRYAYHPFCVSASATQSPISPFKAKALSTKEVETTIGDFVRCAVLAKEAGYDGVEIMGSEGYLLTQFLSPRTNQRTDEYGGSFENRARMALEIVRQTRQAVGQDFILIFRISLLDLVDDALAFDECVALAQQLQDAGATILNTGIGWHEARVPTIATSVPRGAFAFPTKALKEALGQELQIPLVATNRINDPTVAEGLLTDGTCDMVSMARPFLADAELMKKSREGRAEEINTCIGCNQACLDHVFKAKTASCLVNPRACHETELIIRKLPQEQCQNISVVGAGPAGCAFAITAAQMGHTVTLYDQADDIGGQFNMAKRIPGKEEFYETIRYFRVQLEKHGVQIKLGTKVTYEQMSQEGDAVDKWIVSTGVDPRDPQIPGMEGNPKVLSYIDVLRNKAPVGKKVALVGAGGIGFDVGEYLLHFDGQDKTSKDVSVDDFWKEWGIDTSQEQRGGLVSPETHEPKRELYLLQRKKGKLGKNLGKTTGWIHRATLSKGNVEMIDNVKYEKIDENGHLHISRDGEKRVLEVDNVVICAGQVERKELEMSAKGHEDLESKVYPIGGAFFAGELDAKRAIDMGTRLAIRIHEPDVTPGNHNFHATPGPEEKLSNLLSRFM</sequence>
<dbReference type="SUPFAM" id="SSF51905">
    <property type="entry name" value="FAD/NAD(P)-binding domain"/>
    <property type="match status" value="1"/>
</dbReference>
<dbReference type="PRINTS" id="PR00469">
    <property type="entry name" value="PNDRDTASEII"/>
</dbReference>
<comment type="caution">
    <text evidence="12">The sequence shown here is derived from an EMBL/GenBank/DDBJ whole genome shotgun (WGS) entry which is preliminary data.</text>
</comment>
<dbReference type="Gene3D" id="3.50.50.60">
    <property type="entry name" value="FAD/NAD(P)-binding domain"/>
    <property type="match status" value="1"/>
</dbReference>
<evidence type="ECO:0000256" key="2">
    <source>
        <dbReference type="ARBA" id="ARBA00001966"/>
    </source>
</evidence>
<keyword evidence="9" id="KW-0411">Iron-sulfur</keyword>
<dbReference type="GO" id="GO:0051536">
    <property type="term" value="F:iron-sulfur cluster binding"/>
    <property type="evidence" value="ECO:0007669"/>
    <property type="project" value="UniProtKB-KW"/>
</dbReference>
<dbReference type="SUPFAM" id="SSF51971">
    <property type="entry name" value="Nucleotide-binding domain"/>
    <property type="match status" value="1"/>
</dbReference>
<dbReference type="InterPro" id="IPR013785">
    <property type="entry name" value="Aldolase_TIM"/>
</dbReference>
<dbReference type="Gene3D" id="3.20.20.70">
    <property type="entry name" value="Aldolase class I"/>
    <property type="match status" value="1"/>
</dbReference>
<evidence type="ECO:0000313" key="13">
    <source>
        <dbReference type="Proteomes" id="UP001153069"/>
    </source>
</evidence>
<evidence type="ECO:0000256" key="7">
    <source>
        <dbReference type="ARBA" id="ARBA00023002"/>
    </source>
</evidence>
<keyword evidence="8" id="KW-0408">Iron</keyword>
<dbReference type="OrthoDB" id="276546at2759"/>
<dbReference type="InterPro" id="IPR036188">
    <property type="entry name" value="FAD/NAD-bd_sf"/>
</dbReference>
<dbReference type="PANTHER" id="PTHR42917:SF2">
    <property type="entry name" value="2,4-DIENOYL-COA REDUCTASE [(2E)-ENOYL-COA-PRODUCING]"/>
    <property type="match status" value="1"/>
</dbReference>
<dbReference type="Pfam" id="PF00724">
    <property type="entry name" value="Oxidored_FMN"/>
    <property type="match status" value="1"/>
</dbReference>
<evidence type="ECO:0000256" key="6">
    <source>
        <dbReference type="ARBA" id="ARBA00022723"/>
    </source>
</evidence>
<comment type="similarity">
    <text evidence="3">In the N-terminal section; belongs to the NADH:flavin oxidoreductase/NADH oxidase family.</text>
</comment>
<reference evidence="12" key="1">
    <citation type="submission" date="2020-06" db="EMBL/GenBank/DDBJ databases">
        <authorList>
            <consortium name="Plant Systems Biology data submission"/>
        </authorList>
    </citation>
    <scope>NUCLEOTIDE SEQUENCE</scope>
    <source>
        <strain evidence="12">D6</strain>
    </source>
</reference>
<dbReference type="PANTHER" id="PTHR42917">
    <property type="entry name" value="2,4-DIENOYL-COA REDUCTASE"/>
    <property type="match status" value="1"/>
</dbReference>